<reference evidence="5 6" key="1">
    <citation type="submission" date="2019-08" db="EMBL/GenBank/DDBJ databases">
        <title>Seonamhaeicola sediminis sp. nov., isolated from marine sediment.</title>
        <authorList>
            <person name="Cao W.R."/>
        </authorList>
    </citation>
    <scope>NUCLEOTIDE SEQUENCE [LARGE SCALE GENOMIC DNA]</scope>
    <source>
        <strain evidence="5 6">B011</strain>
    </source>
</reference>
<protein>
    <submittedName>
        <fullName evidence="5">TonB-dependent receptor plug domain-containing protein</fullName>
    </submittedName>
</protein>
<dbReference type="InterPro" id="IPR008969">
    <property type="entry name" value="CarboxyPept-like_regulatory"/>
</dbReference>
<keyword evidence="2" id="KW-0472">Membrane</keyword>
<keyword evidence="6" id="KW-1185">Reference proteome</keyword>
<dbReference type="SUPFAM" id="SSF56935">
    <property type="entry name" value="Porins"/>
    <property type="match status" value="1"/>
</dbReference>
<organism evidence="5 6">
    <name type="scientific">Seonamhaeicola marinus</name>
    <dbReference type="NCBI Taxonomy" id="1912246"/>
    <lineage>
        <taxon>Bacteria</taxon>
        <taxon>Pseudomonadati</taxon>
        <taxon>Bacteroidota</taxon>
        <taxon>Flavobacteriia</taxon>
        <taxon>Flavobacteriales</taxon>
        <taxon>Flavobacteriaceae</taxon>
    </lineage>
</organism>
<evidence type="ECO:0000259" key="4">
    <source>
        <dbReference type="Pfam" id="PF07715"/>
    </source>
</evidence>
<keyword evidence="3" id="KW-0998">Cell outer membrane</keyword>
<dbReference type="InterPro" id="IPR037066">
    <property type="entry name" value="Plug_dom_sf"/>
</dbReference>
<comment type="caution">
    <text evidence="5">The sequence shown here is derived from an EMBL/GenBank/DDBJ whole genome shotgun (WGS) entry which is preliminary data.</text>
</comment>
<evidence type="ECO:0000256" key="3">
    <source>
        <dbReference type="ARBA" id="ARBA00023237"/>
    </source>
</evidence>
<dbReference type="EMBL" id="VSDQ01000163">
    <property type="protein sequence ID" value="TYA92238.1"/>
    <property type="molecule type" value="Genomic_DNA"/>
</dbReference>
<dbReference type="AlphaFoldDB" id="A0A5D0JBI0"/>
<keyword evidence="5" id="KW-0675">Receptor</keyword>
<dbReference type="RefSeq" id="WP_148539845.1">
    <property type="nucleotide sequence ID" value="NZ_VSDQ01000163.1"/>
</dbReference>
<dbReference type="Gene3D" id="2.40.170.20">
    <property type="entry name" value="TonB-dependent receptor, beta-barrel domain"/>
    <property type="match status" value="1"/>
</dbReference>
<comment type="subcellular location">
    <subcellularLocation>
        <location evidence="1">Cell outer membrane</location>
    </subcellularLocation>
</comment>
<dbReference type="Pfam" id="PF07715">
    <property type="entry name" value="Plug"/>
    <property type="match status" value="1"/>
</dbReference>
<dbReference type="GO" id="GO:0009279">
    <property type="term" value="C:cell outer membrane"/>
    <property type="evidence" value="ECO:0007669"/>
    <property type="project" value="UniProtKB-SubCell"/>
</dbReference>
<dbReference type="SUPFAM" id="SSF49464">
    <property type="entry name" value="Carboxypeptidase regulatory domain-like"/>
    <property type="match status" value="1"/>
</dbReference>
<dbReference type="Proteomes" id="UP000323930">
    <property type="component" value="Unassembled WGS sequence"/>
</dbReference>
<dbReference type="InterPro" id="IPR012910">
    <property type="entry name" value="Plug_dom"/>
</dbReference>
<sequence>MAGKISKIGLALGFLFFLSINLKAQEENKQKTLSEIIIVLETRFNVTFNYAEDIVKNIRLFAPDAEMSLKNTLVYLEGNTALTFSTLNETIVLIKPKPKDYPFICGYLKDQNGSPISRALVQSSKFRVTSNDNGFFSIKTTGGESKIKIEHLGFKTLEKTFSELNSEGLCPELRLQQELQPLSEVVISNYLATGINKISNGSFEIDFSKFNILPGLINNDVLQSVQAFPGIISANETVSNINIRGGTHDQNLILWDGIKMYQSGHFFGLISMYNPNITQKVVLRKNGSDVSYTDGVSGSILMKTEEKINDSFKGSVALNLTNVNAFVDTPLGRKSSLQIAGRKSISEVLETPTYKSFFKRISQNTEVANNVMAISNTDEAFNFYDTSLRWIYRINDNEELRLNFIAAHNKLRFNENAVIYDETESRASELTQNSIAGALFYKRQWSSKFQTIFEIYETDYKLKALNANILESQRFLQENVVSETSSKLNANYRFSNTSNILFGYHFVETEITNLDDVDNPIYRLLVSEVLRTHGVFSQFNYKSKVGTTNFNLGLRYNYISKFKKALLEPRFSFMQRFANHFTFELLGEFKHQNTSQIINFQSDFLGIENRRWQLSNNNDIPIIRSKQVSAGINFNQSNWLVSVKGYLKDVDGITSQSQGFQNDYQFVRSKGSYESYGLDVLIRKQIDNFNVWLSYFNLNSTYKFSELETGSFPSNYSIAHAITFGANYTDAKLKLSAGLNWHSGKPVTFPVEGNEVTANSINFEDTNASSLKDYLRLDVSALYNFKLGNKTTAIAGLSVWNVLNQSNELNTFYSLDNDVLNETVQQSLGFTPNAVFKVQF</sequence>
<proteinExistence type="predicted"/>
<dbReference type="InterPro" id="IPR036942">
    <property type="entry name" value="Beta-barrel_TonB_sf"/>
</dbReference>
<accession>A0A5D0JBI0</accession>
<name>A0A5D0JBI0_9FLAO</name>
<evidence type="ECO:0000256" key="1">
    <source>
        <dbReference type="ARBA" id="ARBA00004442"/>
    </source>
</evidence>
<feature type="domain" description="TonB-dependent receptor plug" evidence="4">
    <location>
        <begin position="219"/>
        <end position="297"/>
    </location>
</feature>
<evidence type="ECO:0000313" key="5">
    <source>
        <dbReference type="EMBL" id="TYA92238.1"/>
    </source>
</evidence>
<gene>
    <name evidence="5" type="ORF">FUA24_02055</name>
</gene>
<dbReference type="OrthoDB" id="9803050at2"/>
<evidence type="ECO:0000313" key="6">
    <source>
        <dbReference type="Proteomes" id="UP000323930"/>
    </source>
</evidence>
<evidence type="ECO:0000256" key="2">
    <source>
        <dbReference type="ARBA" id="ARBA00023136"/>
    </source>
</evidence>
<dbReference type="Gene3D" id="2.170.130.10">
    <property type="entry name" value="TonB-dependent receptor, plug domain"/>
    <property type="match status" value="1"/>
</dbReference>